<keyword evidence="3" id="KW-1185">Reference proteome</keyword>
<name>A0ABW4TIV6_9ACTN</name>
<dbReference type="EMBL" id="JBHUGD010000001">
    <property type="protein sequence ID" value="MFD1945816.1"/>
    <property type="molecule type" value="Genomic_DNA"/>
</dbReference>
<gene>
    <name evidence="2" type="ORF">ACFSDE_03355</name>
</gene>
<keyword evidence="1" id="KW-0812">Transmembrane</keyword>
<proteinExistence type="predicted"/>
<reference evidence="3" key="1">
    <citation type="journal article" date="2019" name="Int. J. Syst. Evol. Microbiol.">
        <title>The Global Catalogue of Microorganisms (GCM) 10K type strain sequencing project: providing services to taxonomists for standard genome sequencing and annotation.</title>
        <authorList>
            <consortium name="The Broad Institute Genomics Platform"/>
            <consortium name="The Broad Institute Genome Sequencing Center for Infectious Disease"/>
            <person name="Wu L."/>
            <person name="Ma J."/>
        </authorList>
    </citation>
    <scope>NUCLEOTIDE SEQUENCE [LARGE SCALE GENOMIC DNA]</scope>
    <source>
        <strain evidence="3">CGMCC 1.12477</strain>
    </source>
</reference>
<keyword evidence="1" id="KW-0472">Membrane</keyword>
<comment type="caution">
    <text evidence="2">The sequence shown here is derived from an EMBL/GenBank/DDBJ whole genome shotgun (WGS) entry which is preliminary data.</text>
</comment>
<keyword evidence="1" id="KW-1133">Transmembrane helix</keyword>
<evidence type="ECO:0000313" key="2">
    <source>
        <dbReference type="EMBL" id="MFD1945816.1"/>
    </source>
</evidence>
<sequence>MPPVQGPSSPRSRPDPGGLVIAAVLMTGVAAFVLVPMVAPRLDCSRTPVEVAADTQGLSLREVRRVVAEDHATSPGSVTVTGGGDARQLVITADDGRQRIGSVRVVRAAGDGWVVATTNTCD</sequence>
<dbReference type="RefSeq" id="WP_343915277.1">
    <property type="nucleotide sequence ID" value="NZ_BAAAJT010000002.1"/>
</dbReference>
<dbReference type="Proteomes" id="UP001597351">
    <property type="component" value="Unassembled WGS sequence"/>
</dbReference>
<organism evidence="2 3">
    <name type="scientific">Nocardioides aestuarii</name>
    <dbReference type="NCBI Taxonomy" id="252231"/>
    <lineage>
        <taxon>Bacteria</taxon>
        <taxon>Bacillati</taxon>
        <taxon>Actinomycetota</taxon>
        <taxon>Actinomycetes</taxon>
        <taxon>Propionibacteriales</taxon>
        <taxon>Nocardioidaceae</taxon>
        <taxon>Nocardioides</taxon>
    </lineage>
</organism>
<evidence type="ECO:0000256" key="1">
    <source>
        <dbReference type="SAM" id="Phobius"/>
    </source>
</evidence>
<evidence type="ECO:0008006" key="4">
    <source>
        <dbReference type="Google" id="ProtNLM"/>
    </source>
</evidence>
<accession>A0ABW4TIV6</accession>
<protein>
    <recommendedName>
        <fullName evidence="4">DUF4333 domain-containing protein</fullName>
    </recommendedName>
</protein>
<evidence type="ECO:0000313" key="3">
    <source>
        <dbReference type="Proteomes" id="UP001597351"/>
    </source>
</evidence>
<feature type="transmembrane region" description="Helical" evidence="1">
    <location>
        <begin position="20"/>
        <end position="39"/>
    </location>
</feature>